<dbReference type="SMART" id="SM00408">
    <property type="entry name" value="IGc2"/>
    <property type="match status" value="2"/>
</dbReference>
<evidence type="ECO:0000256" key="4">
    <source>
        <dbReference type="ARBA" id="ARBA00022737"/>
    </source>
</evidence>
<feature type="domain" description="Ig-like" evidence="11">
    <location>
        <begin position="93"/>
        <end position="170"/>
    </location>
</feature>
<evidence type="ECO:0000313" key="13">
    <source>
        <dbReference type="Proteomes" id="UP000075901"/>
    </source>
</evidence>
<keyword evidence="9" id="KW-0393">Immunoglobulin domain</keyword>
<dbReference type="InterPro" id="IPR007110">
    <property type="entry name" value="Ig-like_dom"/>
</dbReference>
<reference evidence="13" key="1">
    <citation type="submission" date="2013-09" db="EMBL/GenBank/DDBJ databases">
        <title>The Genome Sequence of Anopheles maculatus species B.</title>
        <authorList>
            <consortium name="The Broad Institute Genomics Platform"/>
            <person name="Neafsey D.E."/>
            <person name="Besansky N."/>
            <person name="Howell P."/>
            <person name="Walton C."/>
            <person name="Young S.K."/>
            <person name="Zeng Q."/>
            <person name="Gargeya S."/>
            <person name="Fitzgerald M."/>
            <person name="Haas B."/>
            <person name="Abouelleil A."/>
            <person name="Allen A.W."/>
            <person name="Alvarado L."/>
            <person name="Arachchi H.M."/>
            <person name="Berlin A.M."/>
            <person name="Chapman S.B."/>
            <person name="Gainer-Dewar J."/>
            <person name="Goldberg J."/>
            <person name="Griggs A."/>
            <person name="Gujja S."/>
            <person name="Hansen M."/>
            <person name="Howarth C."/>
            <person name="Imamovic A."/>
            <person name="Ireland A."/>
            <person name="Larimer J."/>
            <person name="McCowan C."/>
            <person name="Murphy C."/>
            <person name="Pearson M."/>
            <person name="Poon T.W."/>
            <person name="Priest M."/>
            <person name="Roberts A."/>
            <person name="Saif S."/>
            <person name="Shea T."/>
            <person name="Sisk P."/>
            <person name="Sykes S."/>
            <person name="Wortman J."/>
            <person name="Nusbaum C."/>
            <person name="Birren B."/>
        </authorList>
    </citation>
    <scope>NUCLEOTIDE SEQUENCE [LARGE SCALE GENOMIC DNA]</scope>
    <source>
        <strain evidence="13">maculatus3</strain>
    </source>
</reference>
<reference evidence="12" key="2">
    <citation type="submission" date="2020-05" db="UniProtKB">
        <authorList>
            <consortium name="EnsemblMetazoa"/>
        </authorList>
    </citation>
    <scope>IDENTIFICATION</scope>
    <source>
        <strain evidence="12">maculatus3</strain>
    </source>
</reference>
<dbReference type="FunFam" id="2.60.40.10:FF:000017">
    <property type="entry name" value="Down syndrome cell adhesion molecule b"/>
    <property type="match status" value="1"/>
</dbReference>
<evidence type="ECO:0000256" key="9">
    <source>
        <dbReference type="ARBA" id="ARBA00023319"/>
    </source>
</evidence>
<keyword evidence="6 10" id="KW-1133">Transmembrane helix</keyword>
<dbReference type="Proteomes" id="UP000075901">
    <property type="component" value="Unassembled WGS sequence"/>
</dbReference>
<evidence type="ECO:0000256" key="10">
    <source>
        <dbReference type="SAM" id="Phobius"/>
    </source>
</evidence>
<name>A0A182S9C1_9DIPT</name>
<dbReference type="GO" id="GO:0070593">
    <property type="term" value="P:dendrite self-avoidance"/>
    <property type="evidence" value="ECO:0007669"/>
    <property type="project" value="TreeGrafter"/>
</dbReference>
<dbReference type="PROSITE" id="PS50835">
    <property type="entry name" value="IG_LIKE"/>
    <property type="match status" value="2"/>
</dbReference>
<dbReference type="Pfam" id="PF13927">
    <property type="entry name" value="Ig_3"/>
    <property type="match status" value="2"/>
</dbReference>
<dbReference type="GO" id="GO:0030424">
    <property type="term" value="C:axon"/>
    <property type="evidence" value="ECO:0007669"/>
    <property type="project" value="TreeGrafter"/>
</dbReference>
<evidence type="ECO:0000256" key="8">
    <source>
        <dbReference type="ARBA" id="ARBA00023157"/>
    </source>
</evidence>
<evidence type="ECO:0000256" key="1">
    <source>
        <dbReference type="ARBA" id="ARBA00004167"/>
    </source>
</evidence>
<proteinExistence type="predicted"/>
<dbReference type="GO" id="GO:0007156">
    <property type="term" value="P:homophilic cell adhesion via plasma membrane adhesion molecules"/>
    <property type="evidence" value="ECO:0007669"/>
    <property type="project" value="TreeGrafter"/>
</dbReference>
<evidence type="ECO:0000256" key="3">
    <source>
        <dbReference type="ARBA" id="ARBA00022729"/>
    </source>
</evidence>
<dbReference type="InterPro" id="IPR013783">
    <property type="entry name" value="Ig-like_fold"/>
</dbReference>
<keyword evidence="4" id="KW-0677">Repeat</keyword>
<keyword evidence="7 10" id="KW-0472">Membrane</keyword>
<dbReference type="EnsemblMetazoa" id="AMAM002272-RA">
    <property type="protein sequence ID" value="AMAM002272-PA"/>
    <property type="gene ID" value="AMAM002272"/>
</dbReference>
<evidence type="ECO:0000256" key="5">
    <source>
        <dbReference type="ARBA" id="ARBA00022889"/>
    </source>
</evidence>
<dbReference type="FunFam" id="2.60.40.10:FF:000333">
    <property type="entry name" value="Down syndrome cell adhesion molecule"/>
    <property type="match status" value="1"/>
</dbReference>
<dbReference type="InterPro" id="IPR003599">
    <property type="entry name" value="Ig_sub"/>
</dbReference>
<evidence type="ECO:0000259" key="11">
    <source>
        <dbReference type="PROSITE" id="PS50835"/>
    </source>
</evidence>
<evidence type="ECO:0000256" key="7">
    <source>
        <dbReference type="ARBA" id="ARBA00023136"/>
    </source>
</evidence>
<accession>A0A182S9C1</accession>
<keyword evidence="3" id="KW-0732">Signal</keyword>
<dbReference type="InterPro" id="IPR003598">
    <property type="entry name" value="Ig_sub2"/>
</dbReference>
<comment type="subcellular location">
    <subcellularLocation>
        <location evidence="1">Membrane</location>
        <topology evidence="1">Single-pass membrane protein</topology>
    </subcellularLocation>
</comment>
<dbReference type="AlphaFoldDB" id="A0A182S9C1"/>
<evidence type="ECO:0000256" key="2">
    <source>
        <dbReference type="ARBA" id="ARBA00022692"/>
    </source>
</evidence>
<dbReference type="GO" id="GO:0007411">
    <property type="term" value="P:axon guidance"/>
    <property type="evidence" value="ECO:0007669"/>
    <property type="project" value="TreeGrafter"/>
</dbReference>
<dbReference type="InterPro" id="IPR036179">
    <property type="entry name" value="Ig-like_dom_sf"/>
</dbReference>
<evidence type="ECO:0000313" key="12">
    <source>
        <dbReference type="EnsemblMetazoa" id="AMAM002272-PA"/>
    </source>
</evidence>
<evidence type="ECO:0000256" key="6">
    <source>
        <dbReference type="ARBA" id="ARBA00022989"/>
    </source>
</evidence>
<dbReference type="GO" id="GO:0098632">
    <property type="term" value="F:cell-cell adhesion mediator activity"/>
    <property type="evidence" value="ECO:0007669"/>
    <property type="project" value="TreeGrafter"/>
</dbReference>
<dbReference type="PANTHER" id="PTHR10075:SF100">
    <property type="entry name" value="FASCICLIN-2"/>
    <property type="match status" value="1"/>
</dbReference>
<protein>
    <recommendedName>
        <fullName evidence="11">Ig-like domain-containing protein</fullName>
    </recommendedName>
</protein>
<keyword evidence="8" id="KW-1015">Disulfide bond</keyword>
<keyword evidence="13" id="KW-1185">Reference proteome</keyword>
<dbReference type="GO" id="GO:0005886">
    <property type="term" value="C:plasma membrane"/>
    <property type="evidence" value="ECO:0007669"/>
    <property type="project" value="TreeGrafter"/>
</dbReference>
<dbReference type="PANTHER" id="PTHR10075">
    <property type="entry name" value="BASIGIN RELATED"/>
    <property type="match status" value="1"/>
</dbReference>
<organism evidence="12 13">
    <name type="scientific">Anopheles maculatus</name>
    <dbReference type="NCBI Taxonomy" id="74869"/>
    <lineage>
        <taxon>Eukaryota</taxon>
        <taxon>Metazoa</taxon>
        <taxon>Ecdysozoa</taxon>
        <taxon>Arthropoda</taxon>
        <taxon>Hexapoda</taxon>
        <taxon>Insecta</taxon>
        <taxon>Pterygota</taxon>
        <taxon>Neoptera</taxon>
        <taxon>Endopterygota</taxon>
        <taxon>Diptera</taxon>
        <taxon>Nematocera</taxon>
        <taxon>Culicoidea</taxon>
        <taxon>Culicidae</taxon>
        <taxon>Anophelinae</taxon>
        <taxon>Anopheles</taxon>
        <taxon>Anopheles maculatus group</taxon>
    </lineage>
</organism>
<dbReference type="SMART" id="SM00409">
    <property type="entry name" value="IG"/>
    <property type="match status" value="2"/>
</dbReference>
<feature type="transmembrane region" description="Helical" evidence="10">
    <location>
        <begin position="161"/>
        <end position="183"/>
    </location>
</feature>
<keyword evidence="2 10" id="KW-0812">Transmembrane</keyword>
<keyword evidence="5" id="KW-0130">Cell adhesion</keyword>
<dbReference type="SUPFAM" id="SSF48726">
    <property type="entry name" value="Immunoglobulin"/>
    <property type="match status" value="2"/>
</dbReference>
<feature type="domain" description="Ig-like" evidence="11">
    <location>
        <begin position="1"/>
        <end position="79"/>
    </location>
</feature>
<dbReference type="VEuPathDB" id="VectorBase:AMAM002272"/>
<dbReference type="Gene3D" id="2.60.40.10">
    <property type="entry name" value="Immunoglobulins"/>
    <property type="match status" value="2"/>
</dbReference>
<sequence length="190" mass="21104">MDMVSATCTVNKGDLPIDIVWLLNGHKIYSNDGILISRPSPRLSTLSIESVRDRHSGNYSCIAMNHAGSMEHVTQLLVNVPFDFGSEEIFSLDTVSVSCTVSKGDSPVDIRWQFNGNHLTTNNGVLISRQTQRTSFLTIESVRDRHTGNYSCIAENPAGHAIHTASLFVNGLIFFLSFMFLFYDPFSAIR</sequence>